<dbReference type="Proteomes" id="UP000237105">
    <property type="component" value="Unassembled WGS sequence"/>
</dbReference>
<dbReference type="EMBL" id="JXTB01000115">
    <property type="protein sequence ID" value="PON62190.1"/>
    <property type="molecule type" value="Genomic_DNA"/>
</dbReference>
<accession>A0A2P5CMB4</accession>
<name>A0A2P5CMB4_PARAD</name>
<evidence type="ECO:0000313" key="2">
    <source>
        <dbReference type="Proteomes" id="UP000237105"/>
    </source>
</evidence>
<organism evidence="1 2">
    <name type="scientific">Parasponia andersonii</name>
    <name type="common">Sponia andersonii</name>
    <dbReference type="NCBI Taxonomy" id="3476"/>
    <lineage>
        <taxon>Eukaryota</taxon>
        <taxon>Viridiplantae</taxon>
        <taxon>Streptophyta</taxon>
        <taxon>Embryophyta</taxon>
        <taxon>Tracheophyta</taxon>
        <taxon>Spermatophyta</taxon>
        <taxon>Magnoliopsida</taxon>
        <taxon>eudicotyledons</taxon>
        <taxon>Gunneridae</taxon>
        <taxon>Pentapetalae</taxon>
        <taxon>rosids</taxon>
        <taxon>fabids</taxon>
        <taxon>Rosales</taxon>
        <taxon>Cannabaceae</taxon>
        <taxon>Parasponia</taxon>
    </lineage>
</organism>
<gene>
    <name evidence="1" type="ORF">PanWU01x14_140400</name>
</gene>
<protein>
    <submittedName>
        <fullName evidence="1">Uncharacterized protein</fullName>
    </submittedName>
</protein>
<reference evidence="2" key="1">
    <citation type="submission" date="2016-06" db="EMBL/GenBank/DDBJ databases">
        <title>Parallel loss of symbiosis genes in relatives of nitrogen-fixing non-legume Parasponia.</title>
        <authorList>
            <person name="Van Velzen R."/>
            <person name="Holmer R."/>
            <person name="Bu F."/>
            <person name="Rutten L."/>
            <person name="Van Zeijl A."/>
            <person name="Liu W."/>
            <person name="Santuari L."/>
            <person name="Cao Q."/>
            <person name="Sharma T."/>
            <person name="Shen D."/>
            <person name="Roswanjaya Y."/>
            <person name="Wardhani T."/>
            <person name="Kalhor M.S."/>
            <person name="Jansen J."/>
            <person name="Van den Hoogen J."/>
            <person name="Gungor B."/>
            <person name="Hartog M."/>
            <person name="Hontelez J."/>
            <person name="Verver J."/>
            <person name="Yang W.-C."/>
            <person name="Schijlen E."/>
            <person name="Repin R."/>
            <person name="Schilthuizen M."/>
            <person name="Schranz E."/>
            <person name="Heidstra R."/>
            <person name="Miyata K."/>
            <person name="Fedorova E."/>
            <person name="Kohlen W."/>
            <person name="Bisseling T."/>
            <person name="Smit S."/>
            <person name="Geurts R."/>
        </authorList>
    </citation>
    <scope>NUCLEOTIDE SEQUENCE [LARGE SCALE GENOMIC DNA]</scope>
    <source>
        <strain evidence="2">cv. WU1-14</strain>
    </source>
</reference>
<evidence type="ECO:0000313" key="1">
    <source>
        <dbReference type="EMBL" id="PON62190.1"/>
    </source>
</evidence>
<proteinExistence type="predicted"/>
<dbReference type="AlphaFoldDB" id="A0A2P5CMB4"/>
<keyword evidence="2" id="KW-1185">Reference proteome</keyword>
<sequence length="71" mass="8102">MGYSRTYVIVSQFLSGPAFFEKLPIIPCHVIFIIWRRFLVAIEHLNLQNGPLLVSTINHEYSIMAKLEPGA</sequence>
<comment type="caution">
    <text evidence="1">The sequence shown here is derived from an EMBL/GenBank/DDBJ whole genome shotgun (WGS) entry which is preliminary data.</text>
</comment>